<dbReference type="InterPro" id="IPR051124">
    <property type="entry name" value="Phosphate_Transport_Permease"/>
</dbReference>
<keyword evidence="3" id="KW-1003">Cell membrane</keyword>
<evidence type="ECO:0000256" key="7">
    <source>
        <dbReference type="SAM" id="Phobius"/>
    </source>
</evidence>
<comment type="caution">
    <text evidence="8">The sequence shown here is derived from an EMBL/GenBank/DDBJ whole genome shotgun (WGS) entry which is preliminary data.</text>
</comment>
<dbReference type="AlphaFoldDB" id="A0A257T6T5"/>
<evidence type="ECO:0000256" key="5">
    <source>
        <dbReference type="ARBA" id="ARBA00022989"/>
    </source>
</evidence>
<dbReference type="PANTHER" id="PTHR30425">
    <property type="entry name" value="PHOSPHATE TRANSPORT SYSTEM PERMEASE PROTEIN PST"/>
    <property type="match status" value="1"/>
</dbReference>
<comment type="subcellular location">
    <subcellularLocation>
        <location evidence="1">Cell membrane</location>
        <topology evidence="1">Multi-pass membrane protein</topology>
    </subcellularLocation>
</comment>
<accession>A0A257T6T5</accession>
<feature type="transmembrane region" description="Helical" evidence="7">
    <location>
        <begin position="39"/>
        <end position="64"/>
    </location>
</feature>
<evidence type="ECO:0000313" key="9">
    <source>
        <dbReference type="Proteomes" id="UP000216779"/>
    </source>
</evidence>
<name>A0A257T6T5_9PROT</name>
<sequence length="129" mass="14265">MDDTRDAELGMREAAVPSSVVPSRIGPARSRRLHAMDRGFRWLTGGLAFLVLLLLVGVALSLFLRGWEAFHHFGFAFFWSEAWDPVTENFGALVPIYGTLVSSLIAMLIAVPISFGIALFISELALEWL</sequence>
<evidence type="ECO:0000256" key="1">
    <source>
        <dbReference type="ARBA" id="ARBA00004651"/>
    </source>
</evidence>
<keyword evidence="2" id="KW-0813">Transport</keyword>
<feature type="transmembrane region" description="Helical" evidence="7">
    <location>
        <begin position="96"/>
        <end position="121"/>
    </location>
</feature>
<feature type="non-terminal residue" evidence="8">
    <location>
        <position position="129"/>
    </location>
</feature>
<dbReference type="EMBL" id="NCBC01000199">
    <property type="protein sequence ID" value="OYV81067.1"/>
    <property type="molecule type" value="Genomic_DNA"/>
</dbReference>
<protein>
    <submittedName>
        <fullName evidence="8">Phosphate ABC transporter permease subunit PstC</fullName>
    </submittedName>
</protein>
<evidence type="ECO:0000256" key="4">
    <source>
        <dbReference type="ARBA" id="ARBA00022692"/>
    </source>
</evidence>
<dbReference type="GO" id="GO:0005886">
    <property type="term" value="C:plasma membrane"/>
    <property type="evidence" value="ECO:0007669"/>
    <property type="project" value="UniProtKB-SubCell"/>
</dbReference>
<keyword evidence="5 7" id="KW-1133">Transmembrane helix</keyword>
<dbReference type="InterPro" id="IPR035906">
    <property type="entry name" value="MetI-like_sf"/>
</dbReference>
<reference evidence="8 9" key="1">
    <citation type="submission" date="2017-03" db="EMBL/GenBank/DDBJ databases">
        <title>Lifting the veil on microbial sulfur biogeochemistry in mining wastewaters.</title>
        <authorList>
            <person name="Kantor R.S."/>
            <person name="Colenbrander Nelson T."/>
            <person name="Marshall S."/>
            <person name="Bennett D."/>
            <person name="Apte S."/>
            <person name="Camacho D."/>
            <person name="Thomas B.C."/>
            <person name="Warren L.A."/>
            <person name="Banfield J.F."/>
        </authorList>
    </citation>
    <scope>NUCLEOTIDE SEQUENCE [LARGE SCALE GENOMIC DNA]</scope>
    <source>
        <strain evidence="8">21-59-9</strain>
    </source>
</reference>
<evidence type="ECO:0000256" key="3">
    <source>
        <dbReference type="ARBA" id="ARBA00022475"/>
    </source>
</evidence>
<evidence type="ECO:0000313" key="8">
    <source>
        <dbReference type="EMBL" id="OYV81067.1"/>
    </source>
</evidence>
<keyword evidence="6 7" id="KW-0472">Membrane</keyword>
<organism evidence="8 9">
    <name type="scientific">Acidithiobacillus ferrivorans</name>
    <dbReference type="NCBI Taxonomy" id="160808"/>
    <lineage>
        <taxon>Bacteria</taxon>
        <taxon>Pseudomonadati</taxon>
        <taxon>Pseudomonadota</taxon>
        <taxon>Acidithiobacillia</taxon>
        <taxon>Acidithiobacillales</taxon>
        <taxon>Acidithiobacillaceae</taxon>
        <taxon>Acidithiobacillus</taxon>
    </lineage>
</organism>
<dbReference type="PANTHER" id="PTHR30425:SF1">
    <property type="entry name" value="PHOSPHATE TRANSPORT SYSTEM PERMEASE PROTEIN PSTC"/>
    <property type="match status" value="1"/>
</dbReference>
<evidence type="ECO:0000256" key="6">
    <source>
        <dbReference type="ARBA" id="ARBA00023136"/>
    </source>
</evidence>
<dbReference type="SUPFAM" id="SSF161098">
    <property type="entry name" value="MetI-like"/>
    <property type="match status" value="1"/>
</dbReference>
<gene>
    <name evidence="8" type="ORF">B7Z70_06690</name>
</gene>
<proteinExistence type="predicted"/>
<dbReference type="Proteomes" id="UP000216779">
    <property type="component" value="Unassembled WGS sequence"/>
</dbReference>
<keyword evidence="4 7" id="KW-0812">Transmembrane</keyword>
<evidence type="ECO:0000256" key="2">
    <source>
        <dbReference type="ARBA" id="ARBA00022448"/>
    </source>
</evidence>